<dbReference type="InterPro" id="IPR032466">
    <property type="entry name" value="Metal_Hydrolase"/>
</dbReference>
<comment type="caution">
    <text evidence="1">The sequence shown here is derived from an EMBL/GenBank/DDBJ whole genome shotgun (WGS) entry which is preliminary data.</text>
</comment>
<dbReference type="GO" id="GO:0005737">
    <property type="term" value="C:cytoplasm"/>
    <property type="evidence" value="ECO:0007669"/>
    <property type="project" value="TreeGrafter"/>
</dbReference>
<evidence type="ECO:0000313" key="2">
    <source>
        <dbReference type="Proteomes" id="UP000813462"/>
    </source>
</evidence>
<dbReference type="SUPFAM" id="SSF51556">
    <property type="entry name" value="Metallo-dependent hydrolases"/>
    <property type="match status" value="1"/>
</dbReference>
<dbReference type="PANTHER" id="PTHR43668:SF2">
    <property type="entry name" value="ALLANTOINASE"/>
    <property type="match status" value="1"/>
</dbReference>
<dbReference type="GO" id="GO:0006145">
    <property type="term" value="P:purine nucleobase catabolic process"/>
    <property type="evidence" value="ECO:0007669"/>
    <property type="project" value="TreeGrafter"/>
</dbReference>
<organism evidence="1 2">
    <name type="scientific">Ziziphus jujuba var. spinosa</name>
    <dbReference type="NCBI Taxonomy" id="714518"/>
    <lineage>
        <taxon>Eukaryota</taxon>
        <taxon>Viridiplantae</taxon>
        <taxon>Streptophyta</taxon>
        <taxon>Embryophyta</taxon>
        <taxon>Tracheophyta</taxon>
        <taxon>Spermatophyta</taxon>
        <taxon>Magnoliopsida</taxon>
        <taxon>eudicotyledons</taxon>
        <taxon>Gunneridae</taxon>
        <taxon>Pentapetalae</taxon>
        <taxon>rosids</taxon>
        <taxon>fabids</taxon>
        <taxon>Rosales</taxon>
        <taxon>Rhamnaceae</taxon>
        <taxon>Paliureae</taxon>
        <taxon>Ziziphus</taxon>
    </lineage>
</organism>
<accession>A0A978W203</accession>
<protein>
    <submittedName>
        <fullName evidence="1">Uncharacterized protein</fullName>
    </submittedName>
</protein>
<evidence type="ECO:0000313" key="1">
    <source>
        <dbReference type="EMBL" id="KAH7545987.1"/>
    </source>
</evidence>
<dbReference type="PANTHER" id="PTHR43668">
    <property type="entry name" value="ALLANTOINASE"/>
    <property type="match status" value="1"/>
</dbReference>
<reference evidence="1" key="1">
    <citation type="journal article" date="2021" name="Front. Plant Sci.">
        <title>Chromosome-Scale Genome Assembly for Chinese Sour Jujube and Insights Into Its Genome Evolution and Domestication Signature.</title>
        <authorList>
            <person name="Shen L.-Y."/>
            <person name="Luo H."/>
            <person name="Wang X.-L."/>
            <person name="Wang X.-M."/>
            <person name="Qiu X.-J."/>
            <person name="Liu H."/>
            <person name="Zhou S.-S."/>
            <person name="Jia K.-H."/>
            <person name="Nie S."/>
            <person name="Bao Y.-T."/>
            <person name="Zhang R.-G."/>
            <person name="Yun Q.-Z."/>
            <person name="Chai Y.-H."/>
            <person name="Lu J.-Y."/>
            <person name="Li Y."/>
            <person name="Zhao S.-W."/>
            <person name="Mao J.-F."/>
            <person name="Jia S.-G."/>
            <person name="Mao Y.-M."/>
        </authorList>
    </citation>
    <scope>NUCLEOTIDE SEQUENCE</scope>
    <source>
        <strain evidence="1">AT0</strain>
        <tissue evidence="1">Leaf</tissue>
    </source>
</reference>
<dbReference type="InterPro" id="IPR050138">
    <property type="entry name" value="DHOase/Allantoinase_Hydrolase"/>
</dbReference>
<sequence>MTWDMKMAMKMRAPLQLISRLDTGSRHILGATNEGKLWEALLEGHIDMLSSDHFPTSPELKFLDNGDFLRAWGGISSLQDKFTMQIRLKRIPPKVKRQDNLERSIGEEVLDIAEEGVESSEAF</sequence>
<dbReference type="EMBL" id="JAEACU010000001">
    <property type="protein sequence ID" value="KAH7545987.1"/>
    <property type="molecule type" value="Genomic_DNA"/>
</dbReference>
<dbReference type="GO" id="GO:0004038">
    <property type="term" value="F:allantoinase activity"/>
    <property type="evidence" value="ECO:0007669"/>
    <property type="project" value="TreeGrafter"/>
</dbReference>
<gene>
    <name evidence="1" type="ORF">FEM48_Zijuj01G0152500</name>
</gene>
<proteinExistence type="predicted"/>
<dbReference type="Proteomes" id="UP000813462">
    <property type="component" value="Unassembled WGS sequence"/>
</dbReference>
<name>A0A978W203_ZIZJJ</name>
<dbReference type="AlphaFoldDB" id="A0A978W203"/>
<dbReference type="Gene3D" id="3.20.20.140">
    <property type="entry name" value="Metal-dependent hydrolases"/>
    <property type="match status" value="1"/>
</dbReference>